<reference evidence="1 2" key="1">
    <citation type="submission" date="2018-12" db="EMBL/GenBank/DDBJ databases">
        <title>Amycolatopsis eburnea sp. nov. actinomycete associate with arbuscular mycorrhiza fungal spore.</title>
        <authorList>
            <person name="Lumyong S."/>
            <person name="Chaiya L."/>
        </authorList>
    </citation>
    <scope>NUCLEOTIDE SEQUENCE [LARGE SCALE GENOMIC DNA]</scope>
    <source>
        <strain evidence="1 2">GLM-1</strain>
    </source>
</reference>
<dbReference type="NCBIfam" id="TIGR04267">
    <property type="entry name" value="mod_HExxH"/>
    <property type="match status" value="1"/>
</dbReference>
<comment type="caution">
    <text evidence="1">The sequence shown here is derived from an EMBL/GenBank/DDBJ whole genome shotgun (WGS) entry which is preliminary data.</text>
</comment>
<evidence type="ECO:0000313" key="2">
    <source>
        <dbReference type="Proteomes" id="UP000267081"/>
    </source>
</evidence>
<accession>A0A3R9FJL1</accession>
<gene>
    <name evidence="1" type="ORF">EIY87_27640</name>
</gene>
<name>A0A3R9FJL1_9PSEU</name>
<dbReference type="Gene3D" id="1.25.40.10">
    <property type="entry name" value="Tetratricopeptide repeat domain"/>
    <property type="match status" value="1"/>
</dbReference>
<proteinExistence type="predicted"/>
<dbReference type="EMBL" id="RSEC01000058">
    <property type="protein sequence ID" value="RSD13491.1"/>
    <property type="molecule type" value="Genomic_DNA"/>
</dbReference>
<protein>
    <submittedName>
        <fullName evidence="1">HEXXH motif domain-containing protein</fullName>
    </submittedName>
</protein>
<sequence length="615" mass="67204">MWRSEAADETIESAGGLSRHQLPWTDFDAVARGEGGPEPVRKLRAAERSRRLLLLRGLVEVSAKSEDSYRPLPSPEIAWELLARVERTAPHALETILAHPYTGTWAGYTTRLCRQDITGVCPFWVHLGHLHCLAAAAAVRGEIPFEAELPVWQGKAALPTLGIAQLRTEAPFSVARIRGSRGRVEISNSRSRVRLPANLSADTPGWLGVREAVAWSDDRRLLVRIDDLDPYRGLYEPIRPERLSPVEIESWRTVLADAWQLLTRHLPAVAEALPVGLDSLVPEPAVPFRLPSASTGEAFGSAIISYGEDPAPLAAALVHEFQHIRLGGLLHLVRLNHDDPRERLYAPWRDDPRPLGGVLHGIYAFFGVTSFWRALAAAEPDNELAAFEFALWRGQVWRTLTVVRADESLTAAGRRFLDGVAEKLLPWQKESVAGAPRTWARLAAADHYAAWRTRHLRPDPGTVADLAAAWRAGVARPDSAAAALSEPSPTPVPDGDWHDARTDLIRLRLGVDGRARFAAHGSAVPGATEADLRFVAGRADEAAAGYRQLLAANPDDPAALTGLGLALAARSTGPAARALLHRPELVRAVHRLLREESRSTPSVEAIAGWLGRFTH</sequence>
<dbReference type="InterPro" id="IPR011990">
    <property type="entry name" value="TPR-like_helical_dom_sf"/>
</dbReference>
<dbReference type="OrthoDB" id="796761at2"/>
<evidence type="ECO:0000313" key="1">
    <source>
        <dbReference type="EMBL" id="RSD13491.1"/>
    </source>
</evidence>
<dbReference type="InterPro" id="IPR026337">
    <property type="entry name" value="AKG_HExxH"/>
</dbReference>
<dbReference type="SUPFAM" id="SSF48452">
    <property type="entry name" value="TPR-like"/>
    <property type="match status" value="1"/>
</dbReference>
<dbReference type="RefSeq" id="WP_125312779.1">
    <property type="nucleotide sequence ID" value="NZ_RSEC01000058.1"/>
</dbReference>
<keyword evidence="2" id="KW-1185">Reference proteome</keyword>
<dbReference type="Proteomes" id="UP000267081">
    <property type="component" value="Unassembled WGS sequence"/>
</dbReference>
<dbReference type="AlphaFoldDB" id="A0A3R9FJL1"/>
<organism evidence="1 2">
    <name type="scientific">Amycolatopsis eburnea</name>
    <dbReference type="NCBI Taxonomy" id="2267691"/>
    <lineage>
        <taxon>Bacteria</taxon>
        <taxon>Bacillati</taxon>
        <taxon>Actinomycetota</taxon>
        <taxon>Actinomycetes</taxon>
        <taxon>Pseudonocardiales</taxon>
        <taxon>Pseudonocardiaceae</taxon>
        <taxon>Amycolatopsis</taxon>
    </lineage>
</organism>